<organism evidence="10 11">
    <name type="scientific">Terrabacter lapilli</name>
    <dbReference type="NCBI Taxonomy" id="436231"/>
    <lineage>
        <taxon>Bacteria</taxon>
        <taxon>Bacillati</taxon>
        <taxon>Actinomycetota</taxon>
        <taxon>Actinomycetes</taxon>
        <taxon>Micrococcales</taxon>
        <taxon>Intrasporangiaceae</taxon>
        <taxon>Terrabacter</taxon>
    </lineage>
</organism>
<evidence type="ECO:0000256" key="3">
    <source>
        <dbReference type="ARBA" id="ARBA00023125"/>
    </source>
</evidence>
<dbReference type="EMBL" id="BAAAPU010000011">
    <property type="protein sequence ID" value="GAA1990492.1"/>
    <property type="molecule type" value="Genomic_DNA"/>
</dbReference>
<dbReference type="SMART" id="SM00448">
    <property type="entry name" value="REC"/>
    <property type="match status" value="1"/>
</dbReference>
<dbReference type="Gene3D" id="6.10.250.690">
    <property type="match status" value="1"/>
</dbReference>
<evidence type="ECO:0000256" key="7">
    <source>
        <dbReference type="SAM" id="MobiDB-lite"/>
    </source>
</evidence>
<evidence type="ECO:0000313" key="10">
    <source>
        <dbReference type="EMBL" id="GAA1990492.1"/>
    </source>
</evidence>
<keyword evidence="2" id="KW-0805">Transcription regulation</keyword>
<feature type="region of interest" description="Disordered" evidence="7">
    <location>
        <begin position="235"/>
        <end position="263"/>
    </location>
</feature>
<dbReference type="PROSITE" id="PS51755">
    <property type="entry name" value="OMPR_PHOB"/>
    <property type="match status" value="1"/>
</dbReference>
<feature type="domain" description="Response regulatory" evidence="8">
    <location>
        <begin position="20"/>
        <end position="134"/>
    </location>
</feature>
<dbReference type="SUPFAM" id="SSF52172">
    <property type="entry name" value="CheY-like"/>
    <property type="match status" value="1"/>
</dbReference>
<dbReference type="CDD" id="cd00383">
    <property type="entry name" value="trans_reg_C"/>
    <property type="match status" value="1"/>
</dbReference>
<dbReference type="InterPro" id="IPR036388">
    <property type="entry name" value="WH-like_DNA-bd_sf"/>
</dbReference>
<evidence type="ECO:0000256" key="5">
    <source>
        <dbReference type="PROSITE-ProRule" id="PRU00169"/>
    </source>
</evidence>
<dbReference type="PANTHER" id="PTHR48111:SF4">
    <property type="entry name" value="DNA-BINDING DUAL TRANSCRIPTIONAL REGULATOR OMPR"/>
    <property type="match status" value="1"/>
</dbReference>
<keyword evidence="1 5" id="KW-0597">Phosphoprotein</keyword>
<dbReference type="SMART" id="SM00862">
    <property type="entry name" value="Trans_reg_C"/>
    <property type="match status" value="1"/>
</dbReference>
<evidence type="ECO:0000259" key="9">
    <source>
        <dbReference type="PROSITE" id="PS51755"/>
    </source>
</evidence>
<feature type="modified residue" description="4-aspartylphosphate" evidence="5">
    <location>
        <position position="69"/>
    </location>
</feature>
<dbReference type="PANTHER" id="PTHR48111">
    <property type="entry name" value="REGULATOR OF RPOS"/>
    <property type="match status" value="1"/>
</dbReference>
<dbReference type="PROSITE" id="PS50110">
    <property type="entry name" value="RESPONSE_REGULATORY"/>
    <property type="match status" value="1"/>
</dbReference>
<dbReference type="Proteomes" id="UP001500013">
    <property type="component" value="Unassembled WGS sequence"/>
</dbReference>
<feature type="domain" description="OmpR/PhoB-type" evidence="9">
    <location>
        <begin position="144"/>
        <end position="239"/>
    </location>
</feature>
<keyword evidence="3 6" id="KW-0238">DNA-binding</keyword>
<protein>
    <submittedName>
        <fullName evidence="10">Response regulator transcription factor</fullName>
    </submittedName>
</protein>
<comment type="caution">
    <text evidence="10">The sequence shown here is derived from an EMBL/GenBank/DDBJ whole genome shotgun (WGS) entry which is preliminary data.</text>
</comment>
<keyword evidence="11" id="KW-1185">Reference proteome</keyword>
<feature type="DNA-binding region" description="OmpR/PhoB-type" evidence="6">
    <location>
        <begin position="144"/>
        <end position="239"/>
    </location>
</feature>
<dbReference type="SUPFAM" id="SSF46894">
    <property type="entry name" value="C-terminal effector domain of the bipartite response regulators"/>
    <property type="match status" value="1"/>
</dbReference>
<keyword evidence="4" id="KW-0804">Transcription</keyword>
<proteinExistence type="predicted"/>
<evidence type="ECO:0000259" key="8">
    <source>
        <dbReference type="PROSITE" id="PS50110"/>
    </source>
</evidence>
<sequence length="263" mass="28084">MPTAHEVNRDDAASTPGRGLVLVVEDEPAIADVLRLNLRAAGYGVEVVGDGASALEATRDLRPSAVVLDIGLPVLDGIEVCRRLRARGDWTPVLFVTARDDEVDRILGLELGADDYVTKPFSPRELVARLAGVLRRTRGDLSGPDVLRSGELSVDLTSHEVRVSGQEVALTATEFDLLVHLLRRPGVVFTREQLLSDVWGYAATAGTRTVDVHVAQVRAKLGPASPIRTVRSVGYAAERAPRDRADPAPGVTGDAPTDAGPRP</sequence>
<dbReference type="RefSeq" id="WP_344065787.1">
    <property type="nucleotide sequence ID" value="NZ_BAAAPU010000011.1"/>
</dbReference>
<dbReference type="Pfam" id="PF00072">
    <property type="entry name" value="Response_reg"/>
    <property type="match status" value="1"/>
</dbReference>
<gene>
    <name evidence="10" type="ORF">GCM10009817_35580</name>
</gene>
<dbReference type="InterPro" id="IPR011006">
    <property type="entry name" value="CheY-like_superfamily"/>
</dbReference>
<evidence type="ECO:0000256" key="2">
    <source>
        <dbReference type="ARBA" id="ARBA00023015"/>
    </source>
</evidence>
<evidence type="ECO:0000256" key="1">
    <source>
        <dbReference type="ARBA" id="ARBA00022553"/>
    </source>
</evidence>
<evidence type="ECO:0000313" key="11">
    <source>
        <dbReference type="Proteomes" id="UP001500013"/>
    </source>
</evidence>
<dbReference type="InterPro" id="IPR001867">
    <property type="entry name" value="OmpR/PhoB-type_DNA-bd"/>
</dbReference>
<evidence type="ECO:0000256" key="4">
    <source>
        <dbReference type="ARBA" id="ARBA00023163"/>
    </source>
</evidence>
<reference evidence="11" key="1">
    <citation type="journal article" date="2019" name="Int. J. Syst. Evol. Microbiol.">
        <title>The Global Catalogue of Microorganisms (GCM) 10K type strain sequencing project: providing services to taxonomists for standard genome sequencing and annotation.</title>
        <authorList>
            <consortium name="The Broad Institute Genomics Platform"/>
            <consortium name="The Broad Institute Genome Sequencing Center for Infectious Disease"/>
            <person name="Wu L."/>
            <person name="Ma J."/>
        </authorList>
    </citation>
    <scope>NUCLEOTIDE SEQUENCE [LARGE SCALE GENOMIC DNA]</scope>
    <source>
        <strain evidence="11">JCM 15628</strain>
    </source>
</reference>
<name>A0ABP5E4A9_9MICO</name>
<dbReference type="InterPro" id="IPR039420">
    <property type="entry name" value="WalR-like"/>
</dbReference>
<evidence type="ECO:0000256" key="6">
    <source>
        <dbReference type="PROSITE-ProRule" id="PRU01091"/>
    </source>
</evidence>
<dbReference type="InterPro" id="IPR016032">
    <property type="entry name" value="Sig_transdc_resp-reg_C-effctor"/>
</dbReference>
<dbReference type="Pfam" id="PF00486">
    <property type="entry name" value="Trans_reg_C"/>
    <property type="match status" value="1"/>
</dbReference>
<dbReference type="Gene3D" id="1.10.10.10">
    <property type="entry name" value="Winged helix-like DNA-binding domain superfamily/Winged helix DNA-binding domain"/>
    <property type="match status" value="1"/>
</dbReference>
<dbReference type="InterPro" id="IPR001789">
    <property type="entry name" value="Sig_transdc_resp-reg_receiver"/>
</dbReference>
<dbReference type="Gene3D" id="3.40.50.2300">
    <property type="match status" value="1"/>
</dbReference>
<accession>A0ABP5E4A9</accession>